<dbReference type="PANTHER" id="PTHR46194:SF1">
    <property type="entry name" value="PEPTIDYL-TRNA HYDROLASE PTRHD1-RELATED"/>
    <property type="match status" value="1"/>
</dbReference>
<sequence>MSAASRDAISVEPAAVEESLLQHSPETLEYCSEDKLDTMHKVVLEIKGVEQLHNLSKSLAEANIAHKLWTEQPENIPTSLATAPGRKTVLQPYFKRLKLCKGIQIEQ</sequence>
<dbReference type="Pfam" id="PF01981">
    <property type="entry name" value="PTH2"/>
    <property type="match status" value="1"/>
</dbReference>
<dbReference type="InterPro" id="IPR002833">
    <property type="entry name" value="PTH2"/>
</dbReference>
<evidence type="ECO:0000256" key="3">
    <source>
        <dbReference type="ARBA" id="ARBA00048707"/>
    </source>
</evidence>
<dbReference type="Gene3D" id="3.40.1490.10">
    <property type="entry name" value="Bit1"/>
    <property type="match status" value="1"/>
</dbReference>
<organism evidence="4 5">
    <name type="scientific">Apatococcus lobatus</name>
    <dbReference type="NCBI Taxonomy" id="904363"/>
    <lineage>
        <taxon>Eukaryota</taxon>
        <taxon>Viridiplantae</taxon>
        <taxon>Chlorophyta</taxon>
        <taxon>core chlorophytes</taxon>
        <taxon>Trebouxiophyceae</taxon>
        <taxon>Chlorellales</taxon>
        <taxon>Chlorellaceae</taxon>
        <taxon>Apatococcus</taxon>
    </lineage>
</organism>
<protein>
    <recommendedName>
        <fullName evidence="1">peptidyl-tRNA hydrolase</fullName>
        <ecNumber evidence="1">3.1.1.29</ecNumber>
    </recommendedName>
</protein>
<comment type="catalytic activity">
    <reaction evidence="3">
        <text>an N-acyl-L-alpha-aminoacyl-tRNA + H2O = an N-acyl-L-amino acid + a tRNA + H(+)</text>
        <dbReference type="Rhea" id="RHEA:54448"/>
        <dbReference type="Rhea" id="RHEA-COMP:10123"/>
        <dbReference type="Rhea" id="RHEA-COMP:13883"/>
        <dbReference type="ChEBI" id="CHEBI:15377"/>
        <dbReference type="ChEBI" id="CHEBI:15378"/>
        <dbReference type="ChEBI" id="CHEBI:59874"/>
        <dbReference type="ChEBI" id="CHEBI:78442"/>
        <dbReference type="ChEBI" id="CHEBI:138191"/>
        <dbReference type="EC" id="3.1.1.29"/>
    </reaction>
</comment>
<accession>A0AAW1QIN4</accession>
<dbReference type="InterPro" id="IPR023476">
    <property type="entry name" value="Pep_tRNA_hydro_II_dom_sf"/>
</dbReference>
<gene>
    <name evidence="4" type="ORF">WJX74_008146</name>
</gene>
<evidence type="ECO:0000313" key="4">
    <source>
        <dbReference type="EMBL" id="KAK9821192.1"/>
    </source>
</evidence>
<reference evidence="4 5" key="1">
    <citation type="journal article" date="2024" name="Nat. Commun.">
        <title>Phylogenomics reveals the evolutionary origins of lichenization in chlorophyte algae.</title>
        <authorList>
            <person name="Puginier C."/>
            <person name="Libourel C."/>
            <person name="Otte J."/>
            <person name="Skaloud P."/>
            <person name="Haon M."/>
            <person name="Grisel S."/>
            <person name="Petersen M."/>
            <person name="Berrin J.G."/>
            <person name="Delaux P.M."/>
            <person name="Dal Grande F."/>
            <person name="Keller J."/>
        </authorList>
    </citation>
    <scope>NUCLEOTIDE SEQUENCE [LARGE SCALE GENOMIC DNA]</scope>
    <source>
        <strain evidence="4 5">SAG 2145</strain>
    </source>
</reference>
<evidence type="ECO:0000256" key="2">
    <source>
        <dbReference type="ARBA" id="ARBA00022801"/>
    </source>
</evidence>
<dbReference type="Proteomes" id="UP001438707">
    <property type="component" value="Unassembled WGS sequence"/>
</dbReference>
<evidence type="ECO:0000313" key="5">
    <source>
        <dbReference type="Proteomes" id="UP001438707"/>
    </source>
</evidence>
<dbReference type="InterPro" id="IPR042237">
    <property type="entry name" value="PTRHD1"/>
</dbReference>
<dbReference type="SUPFAM" id="SSF102462">
    <property type="entry name" value="Peptidyl-tRNA hydrolase II"/>
    <property type="match status" value="1"/>
</dbReference>
<keyword evidence="5" id="KW-1185">Reference proteome</keyword>
<dbReference type="PANTHER" id="PTHR46194">
    <property type="entry name" value="PEPTIDYL-TRNA HYDROLASE PTRHD1-RELATED"/>
    <property type="match status" value="1"/>
</dbReference>
<dbReference type="EMBL" id="JALJOS010000040">
    <property type="protein sequence ID" value="KAK9821192.1"/>
    <property type="molecule type" value="Genomic_DNA"/>
</dbReference>
<proteinExistence type="predicted"/>
<keyword evidence="2" id="KW-0378">Hydrolase</keyword>
<dbReference type="EC" id="3.1.1.29" evidence="1"/>
<comment type="caution">
    <text evidence="4">The sequence shown here is derived from an EMBL/GenBank/DDBJ whole genome shotgun (WGS) entry which is preliminary data.</text>
</comment>
<name>A0AAW1QIN4_9CHLO</name>
<dbReference type="GO" id="GO:0004045">
    <property type="term" value="F:peptidyl-tRNA hydrolase activity"/>
    <property type="evidence" value="ECO:0007669"/>
    <property type="project" value="UniProtKB-EC"/>
</dbReference>
<evidence type="ECO:0000256" key="1">
    <source>
        <dbReference type="ARBA" id="ARBA00013260"/>
    </source>
</evidence>
<dbReference type="AlphaFoldDB" id="A0AAW1QIN4"/>